<evidence type="ECO:0000256" key="3">
    <source>
        <dbReference type="ARBA" id="ARBA00012438"/>
    </source>
</evidence>
<dbReference type="CDD" id="cd16922">
    <property type="entry name" value="HATPase_EvgS-ArcB-TorS-like"/>
    <property type="match status" value="1"/>
</dbReference>
<name>A0A401LW81_9BACE</name>
<dbReference type="PRINTS" id="PR00344">
    <property type="entry name" value="BCTRLSENSOR"/>
</dbReference>
<dbReference type="GO" id="GO:0016020">
    <property type="term" value="C:membrane"/>
    <property type="evidence" value="ECO:0007669"/>
    <property type="project" value="UniProtKB-SubCell"/>
</dbReference>
<keyword evidence="5" id="KW-0808">Transferase</keyword>
<keyword evidence="6" id="KW-0812">Transmembrane</keyword>
<keyword evidence="7" id="KW-0547">Nucleotide-binding</keyword>
<dbReference type="Proteomes" id="UP000288079">
    <property type="component" value="Unassembled WGS sequence"/>
</dbReference>
<evidence type="ECO:0000256" key="9">
    <source>
        <dbReference type="ARBA" id="ARBA00022840"/>
    </source>
</evidence>
<dbReference type="InterPro" id="IPR000014">
    <property type="entry name" value="PAS"/>
</dbReference>
<dbReference type="InterPro" id="IPR035965">
    <property type="entry name" value="PAS-like_dom_sf"/>
</dbReference>
<dbReference type="InterPro" id="IPR003661">
    <property type="entry name" value="HisK_dim/P_dom"/>
</dbReference>
<dbReference type="EC" id="2.7.13.3" evidence="3"/>
<dbReference type="PANTHER" id="PTHR43711">
    <property type="entry name" value="TWO-COMPONENT HISTIDINE KINASE"/>
    <property type="match status" value="1"/>
</dbReference>
<dbReference type="PROSITE" id="PS50109">
    <property type="entry name" value="HIS_KIN"/>
    <property type="match status" value="1"/>
</dbReference>
<dbReference type="CDD" id="cd00082">
    <property type="entry name" value="HisKA"/>
    <property type="match status" value="1"/>
</dbReference>
<dbReference type="SUPFAM" id="SSF55785">
    <property type="entry name" value="PYP-like sensor domain (PAS domain)"/>
    <property type="match status" value="2"/>
</dbReference>
<dbReference type="Pfam" id="PF08447">
    <property type="entry name" value="PAS_3"/>
    <property type="match status" value="1"/>
</dbReference>
<evidence type="ECO:0000313" key="16">
    <source>
        <dbReference type="Proteomes" id="UP000288079"/>
    </source>
</evidence>
<dbReference type="InterPro" id="IPR036890">
    <property type="entry name" value="HATPase_C_sf"/>
</dbReference>
<comment type="caution">
    <text evidence="15">The sequence shown here is derived from an EMBL/GenBank/DDBJ whole genome shotgun (WGS) entry which is preliminary data.</text>
</comment>
<evidence type="ECO:0000313" key="15">
    <source>
        <dbReference type="EMBL" id="GCB35783.1"/>
    </source>
</evidence>
<dbReference type="GO" id="GO:0005524">
    <property type="term" value="F:ATP binding"/>
    <property type="evidence" value="ECO:0007669"/>
    <property type="project" value="UniProtKB-KW"/>
</dbReference>
<dbReference type="InterPro" id="IPR013655">
    <property type="entry name" value="PAS_fold_3"/>
</dbReference>
<evidence type="ECO:0000256" key="11">
    <source>
        <dbReference type="ARBA" id="ARBA00023012"/>
    </source>
</evidence>
<gene>
    <name evidence="15" type="ORF">KGMB02408_27280</name>
</gene>
<keyword evidence="9" id="KW-0067">ATP-binding</keyword>
<dbReference type="PROSITE" id="PS50113">
    <property type="entry name" value="PAC"/>
    <property type="match status" value="1"/>
</dbReference>
<dbReference type="GO" id="GO:0000155">
    <property type="term" value="F:phosphorelay sensor kinase activity"/>
    <property type="evidence" value="ECO:0007669"/>
    <property type="project" value="InterPro"/>
</dbReference>
<evidence type="ECO:0000256" key="5">
    <source>
        <dbReference type="ARBA" id="ARBA00022679"/>
    </source>
</evidence>
<evidence type="ECO:0000256" key="1">
    <source>
        <dbReference type="ARBA" id="ARBA00000085"/>
    </source>
</evidence>
<feature type="domain" description="Histidine kinase" evidence="13">
    <location>
        <begin position="421"/>
        <end position="630"/>
    </location>
</feature>
<evidence type="ECO:0000259" key="13">
    <source>
        <dbReference type="PROSITE" id="PS50109"/>
    </source>
</evidence>
<keyword evidence="4" id="KW-0597">Phosphoprotein</keyword>
<dbReference type="InterPro" id="IPR003594">
    <property type="entry name" value="HATPase_dom"/>
</dbReference>
<evidence type="ECO:0000256" key="12">
    <source>
        <dbReference type="ARBA" id="ARBA00023136"/>
    </source>
</evidence>
<dbReference type="Gene3D" id="3.30.450.20">
    <property type="entry name" value="PAS domain"/>
    <property type="match status" value="3"/>
</dbReference>
<evidence type="ECO:0000256" key="8">
    <source>
        <dbReference type="ARBA" id="ARBA00022777"/>
    </source>
</evidence>
<dbReference type="InterPro" id="IPR000700">
    <property type="entry name" value="PAS-assoc_C"/>
</dbReference>
<sequence length="630" mass="72596">MHNLKKNKILETNKQDECEFLHKLMNNAHIGWWIADLKSETYLCSDFIAQLLGLDETRTISFQDFNNRILKEDHNHTASLSFHELQQTIEKVYLLDTPKGNIWIRSKISYQEADEEGNVKIYGISETQDGPQVASAYQALQNSEHILHYIYKNLPVGIELYDKNGNLSDLNKKELEMFHISDKEKILGINLFKNPVLPEEIKQKLRDHEDTDFTYRYDFSKINGYYKSAITTGSIDLMTRATTLYDLDHQLTNYLLINVDQTENTIAYNKIKEFKSFFDLIGDYAKVGYALFDVQSRKGYALDSWYQNMGEKKGTPLSEIIGLYSHFHPEDQARLLSYFPEILNGKKNHVFADVRICREDGRYTWTRINAMVRDYRPQDNIIEMICINFDITELKETEQKLIKAKDKAEESDRLKSSFLANMSHEIRTPLNAIVGFSSMLLETSDEEEKLEYANIIEENNQLLLQLISDILDLSKIEAGTFDMTMEKVDARQLCSELVQTMRLKAKPNVELRLAPNLPELSFISDKNRVRQVLLNFITNALKFTKEGYITINYQIDGKNAKFVVRDTGIGIAPDKQKSIFNRFVKLNNFISGTGLGLSICQSIITQLGGELGVESELGKGSCFWFTHPLN</sequence>
<dbReference type="InterPro" id="IPR004358">
    <property type="entry name" value="Sig_transdc_His_kin-like_C"/>
</dbReference>
<dbReference type="InterPro" id="IPR036097">
    <property type="entry name" value="HisK_dim/P_sf"/>
</dbReference>
<keyword evidence="11" id="KW-0902">Two-component regulatory system</keyword>
<comment type="subcellular location">
    <subcellularLocation>
        <location evidence="2">Membrane</location>
    </subcellularLocation>
</comment>
<feature type="domain" description="PAC" evidence="14">
    <location>
        <begin position="350"/>
        <end position="403"/>
    </location>
</feature>
<protein>
    <recommendedName>
        <fullName evidence="3">histidine kinase</fullName>
        <ecNumber evidence="3">2.7.13.3</ecNumber>
    </recommendedName>
</protein>
<dbReference type="AlphaFoldDB" id="A0A401LW81"/>
<evidence type="ECO:0000256" key="7">
    <source>
        <dbReference type="ARBA" id="ARBA00022741"/>
    </source>
</evidence>
<dbReference type="SUPFAM" id="SSF55874">
    <property type="entry name" value="ATPase domain of HSP90 chaperone/DNA topoisomerase II/histidine kinase"/>
    <property type="match status" value="1"/>
</dbReference>
<organism evidence="15 16">
    <name type="scientific">Bacteroides faecalis</name>
    <dbReference type="NCBI Taxonomy" id="2447885"/>
    <lineage>
        <taxon>Bacteria</taxon>
        <taxon>Pseudomonadati</taxon>
        <taxon>Bacteroidota</taxon>
        <taxon>Bacteroidia</taxon>
        <taxon>Bacteroidales</taxon>
        <taxon>Bacteroidaceae</taxon>
        <taxon>Bacteroides</taxon>
    </lineage>
</organism>
<dbReference type="Gene3D" id="1.10.287.130">
    <property type="match status" value="1"/>
</dbReference>
<dbReference type="SUPFAM" id="SSF47384">
    <property type="entry name" value="Homodimeric domain of signal transducing histidine kinase"/>
    <property type="match status" value="1"/>
</dbReference>
<dbReference type="Gene3D" id="3.30.565.10">
    <property type="entry name" value="Histidine kinase-like ATPase, C-terminal domain"/>
    <property type="match status" value="1"/>
</dbReference>
<comment type="catalytic activity">
    <reaction evidence="1">
        <text>ATP + protein L-histidine = ADP + protein N-phospho-L-histidine.</text>
        <dbReference type="EC" id="2.7.13.3"/>
    </reaction>
</comment>
<dbReference type="InterPro" id="IPR005467">
    <property type="entry name" value="His_kinase_dom"/>
</dbReference>
<dbReference type="CDD" id="cd00130">
    <property type="entry name" value="PAS"/>
    <property type="match status" value="1"/>
</dbReference>
<dbReference type="SMART" id="SM00387">
    <property type="entry name" value="HATPase_c"/>
    <property type="match status" value="1"/>
</dbReference>
<accession>A0A401LW81</accession>
<dbReference type="PANTHER" id="PTHR43711:SF31">
    <property type="entry name" value="HISTIDINE KINASE"/>
    <property type="match status" value="1"/>
</dbReference>
<dbReference type="EMBL" id="BHWB01000008">
    <property type="protein sequence ID" value="GCB35783.1"/>
    <property type="molecule type" value="Genomic_DNA"/>
</dbReference>
<dbReference type="NCBIfam" id="TIGR00229">
    <property type="entry name" value="sensory_box"/>
    <property type="match status" value="1"/>
</dbReference>
<dbReference type="InterPro" id="IPR050736">
    <property type="entry name" value="Sensor_HK_Regulatory"/>
</dbReference>
<keyword evidence="16" id="KW-1185">Reference proteome</keyword>
<proteinExistence type="predicted"/>
<keyword evidence="10" id="KW-1133">Transmembrane helix</keyword>
<evidence type="ECO:0000256" key="2">
    <source>
        <dbReference type="ARBA" id="ARBA00004370"/>
    </source>
</evidence>
<keyword evidence="8 15" id="KW-0418">Kinase</keyword>
<evidence type="ECO:0000256" key="4">
    <source>
        <dbReference type="ARBA" id="ARBA00022553"/>
    </source>
</evidence>
<keyword evidence="12" id="KW-0472">Membrane</keyword>
<dbReference type="Pfam" id="PF00512">
    <property type="entry name" value="HisKA"/>
    <property type="match status" value="1"/>
</dbReference>
<reference evidence="15 16" key="1">
    <citation type="submission" date="2018-10" db="EMBL/GenBank/DDBJ databases">
        <title>Draft Genome Sequence of Bacteroides sp. KCTC 15687.</title>
        <authorList>
            <person name="Yu S.Y."/>
            <person name="Kim J.S."/>
            <person name="Oh B.S."/>
            <person name="Park S.H."/>
            <person name="Kang S.W."/>
            <person name="Park J.E."/>
            <person name="Choi S.H."/>
            <person name="Han K.I."/>
            <person name="Lee K.C."/>
            <person name="Eom M.K."/>
            <person name="Suh M.K."/>
            <person name="Lee D.H."/>
            <person name="Yoon H."/>
            <person name="Kim B."/>
            <person name="Yang S.J."/>
            <person name="Lee J.S."/>
            <person name="Lee J.H."/>
        </authorList>
    </citation>
    <scope>NUCLEOTIDE SEQUENCE [LARGE SCALE GENOMIC DNA]</scope>
    <source>
        <strain evidence="15 16">KCTC 15687</strain>
    </source>
</reference>
<dbReference type="SMART" id="SM00388">
    <property type="entry name" value="HisKA"/>
    <property type="match status" value="1"/>
</dbReference>
<dbReference type="SMART" id="SM00086">
    <property type="entry name" value="PAC"/>
    <property type="match status" value="1"/>
</dbReference>
<evidence type="ECO:0000259" key="14">
    <source>
        <dbReference type="PROSITE" id="PS50113"/>
    </source>
</evidence>
<dbReference type="Pfam" id="PF02518">
    <property type="entry name" value="HATPase_c"/>
    <property type="match status" value="1"/>
</dbReference>
<evidence type="ECO:0000256" key="6">
    <source>
        <dbReference type="ARBA" id="ARBA00022692"/>
    </source>
</evidence>
<dbReference type="FunFam" id="1.10.287.130:FF:000004">
    <property type="entry name" value="Ethylene receptor 1"/>
    <property type="match status" value="1"/>
</dbReference>
<dbReference type="InterPro" id="IPR001610">
    <property type="entry name" value="PAC"/>
</dbReference>
<evidence type="ECO:0000256" key="10">
    <source>
        <dbReference type="ARBA" id="ARBA00022989"/>
    </source>
</evidence>